<dbReference type="AlphaFoldDB" id="A0A9N9PQT5"/>
<name>A0A9N9PQT5_9HELO</name>
<evidence type="ECO:0000313" key="2">
    <source>
        <dbReference type="Proteomes" id="UP000696280"/>
    </source>
</evidence>
<gene>
    <name evidence="1" type="ORF">HYFRA_00012039</name>
</gene>
<comment type="caution">
    <text evidence="1">The sequence shown here is derived from an EMBL/GenBank/DDBJ whole genome shotgun (WGS) entry which is preliminary data.</text>
</comment>
<organism evidence="1 2">
    <name type="scientific">Hymenoscyphus fraxineus</name>
    <dbReference type="NCBI Taxonomy" id="746836"/>
    <lineage>
        <taxon>Eukaryota</taxon>
        <taxon>Fungi</taxon>
        <taxon>Dikarya</taxon>
        <taxon>Ascomycota</taxon>
        <taxon>Pezizomycotina</taxon>
        <taxon>Leotiomycetes</taxon>
        <taxon>Helotiales</taxon>
        <taxon>Helotiaceae</taxon>
        <taxon>Hymenoscyphus</taxon>
    </lineage>
</organism>
<dbReference type="OrthoDB" id="408631at2759"/>
<proteinExistence type="predicted"/>
<evidence type="ECO:0000313" key="1">
    <source>
        <dbReference type="EMBL" id="CAG8956121.1"/>
    </source>
</evidence>
<dbReference type="Proteomes" id="UP000696280">
    <property type="component" value="Unassembled WGS sequence"/>
</dbReference>
<keyword evidence="2" id="KW-1185">Reference proteome</keyword>
<sequence>MSHQLAYSSRKYQKRRGILTWKADDITTAASVQILPGVPPEKMLSIVTLGSKWSGRGAHA</sequence>
<protein>
    <submittedName>
        <fullName evidence="1">Uncharacterized protein</fullName>
    </submittedName>
</protein>
<dbReference type="EMBL" id="CAJVRL010000069">
    <property type="protein sequence ID" value="CAG8956121.1"/>
    <property type="molecule type" value="Genomic_DNA"/>
</dbReference>
<accession>A0A9N9PQT5</accession>
<reference evidence="1" key="1">
    <citation type="submission" date="2021-07" db="EMBL/GenBank/DDBJ databases">
        <authorList>
            <person name="Durling M."/>
        </authorList>
    </citation>
    <scope>NUCLEOTIDE SEQUENCE</scope>
</reference>